<proteinExistence type="predicted"/>
<dbReference type="EMBL" id="UINC01208077">
    <property type="protein sequence ID" value="SVE30452.1"/>
    <property type="molecule type" value="Genomic_DNA"/>
</dbReference>
<sequence length="241" mass="27369">ELLESRDLKKTGQMVVGMEDTAGMLVLDYLMDQADRIGNIHYFTRYYYPSPGGTIKEMGAKKFEKLRSKDITSLSLEDQSILDNAVPIKEMVLRDNDCGLLNSNKTRRLSALLKVKNSGGAVPPGFRASQWWRNIDLYSSSTLRMKHLNPIVYQRLLQLHDALITATQSTDPNEHARAERAHKYFRDELFMSDDEYRLFHNNLESLVIGLQANCLNGNLMLDLDAKNYLAGADSPPVTRDI</sequence>
<name>A0A383CE19_9ZZZZ</name>
<organism evidence="1">
    <name type="scientific">marine metagenome</name>
    <dbReference type="NCBI Taxonomy" id="408172"/>
    <lineage>
        <taxon>unclassified sequences</taxon>
        <taxon>metagenomes</taxon>
        <taxon>ecological metagenomes</taxon>
    </lineage>
</organism>
<gene>
    <name evidence="1" type="ORF">METZ01_LOCUS483306</name>
</gene>
<dbReference type="AlphaFoldDB" id="A0A383CE19"/>
<feature type="non-terminal residue" evidence="1">
    <location>
        <position position="241"/>
    </location>
</feature>
<feature type="non-terminal residue" evidence="1">
    <location>
        <position position="1"/>
    </location>
</feature>
<protein>
    <submittedName>
        <fullName evidence="1">Uncharacterized protein</fullName>
    </submittedName>
</protein>
<accession>A0A383CE19</accession>
<reference evidence="1" key="1">
    <citation type="submission" date="2018-05" db="EMBL/GenBank/DDBJ databases">
        <authorList>
            <person name="Lanie J.A."/>
            <person name="Ng W.-L."/>
            <person name="Kazmierczak K.M."/>
            <person name="Andrzejewski T.M."/>
            <person name="Davidsen T.M."/>
            <person name="Wayne K.J."/>
            <person name="Tettelin H."/>
            <person name="Glass J.I."/>
            <person name="Rusch D."/>
            <person name="Podicherti R."/>
            <person name="Tsui H.-C.T."/>
            <person name="Winkler M.E."/>
        </authorList>
    </citation>
    <scope>NUCLEOTIDE SEQUENCE</scope>
</reference>
<evidence type="ECO:0000313" key="1">
    <source>
        <dbReference type="EMBL" id="SVE30452.1"/>
    </source>
</evidence>